<evidence type="ECO:0000256" key="3">
    <source>
        <dbReference type="ARBA" id="ARBA00022827"/>
    </source>
</evidence>
<evidence type="ECO:0000259" key="4">
    <source>
        <dbReference type="Pfam" id="PF01494"/>
    </source>
</evidence>
<dbReference type="RefSeq" id="WP_201644412.1">
    <property type="nucleotide sequence ID" value="NZ_CAJHCP010000009.1"/>
</dbReference>
<dbReference type="InterPro" id="IPR002938">
    <property type="entry name" value="FAD-bd"/>
</dbReference>
<name>A0ABM8NWZ9_9BURK</name>
<dbReference type="GO" id="GO:0016491">
    <property type="term" value="F:oxidoreductase activity"/>
    <property type="evidence" value="ECO:0007669"/>
    <property type="project" value="UniProtKB-KW"/>
</dbReference>
<proteinExistence type="predicted"/>
<gene>
    <name evidence="5" type="primary">oxyL</name>
    <name evidence="5" type="ORF">LMG28140_04459</name>
</gene>
<accession>A0ABM8NWZ9</accession>
<keyword evidence="5" id="KW-0560">Oxidoreductase</keyword>
<keyword evidence="3" id="KW-0274">FAD</keyword>
<dbReference type="Gene3D" id="3.50.50.60">
    <property type="entry name" value="FAD/NAD(P)-binding domain"/>
    <property type="match status" value="1"/>
</dbReference>
<protein>
    <submittedName>
        <fullName evidence="5">6-methylpretetramide 4-monooxygenase</fullName>
        <ecNumber evidence="5">1.14.13.232</ecNumber>
    </submittedName>
</protein>
<dbReference type="SUPFAM" id="SSF51905">
    <property type="entry name" value="FAD/NAD(P)-binding domain"/>
    <property type="match status" value="1"/>
</dbReference>
<organism evidence="5 6">
    <name type="scientific">Paraburkholderia metrosideri</name>
    <dbReference type="NCBI Taxonomy" id="580937"/>
    <lineage>
        <taxon>Bacteria</taxon>
        <taxon>Pseudomonadati</taxon>
        <taxon>Pseudomonadota</taxon>
        <taxon>Betaproteobacteria</taxon>
        <taxon>Burkholderiales</taxon>
        <taxon>Burkholderiaceae</taxon>
        <taxon>Paraburkholderia</taxon>
    </lineage>
</organism>
<dbReference type="Pfam" id="PF01494">
    <property type="entry name" value="FAD_binding_3"/>
    <property type="match status" value="1"/>
</dbReference>
<feature type="domain" description="FAD-binding" evidence="4">
    <location>
        <begin position="8"/>
        <end position="347"/>
    </location>
</feature>
<reference evidence="5 6" key="1">
    <citation type="submission" date="2020-10" db="EMBL/GenBank/DDBJ databases">
        <authorList>
            <person name="Peeters C."/>
        </authorList>
    </citation>
    <scope>NUCLEOTIDE SEQUENCE [LARGE SCALE GENOMIC DNA]</scope>
    <source>
        <strain evidence="5 6">LMG 28140</strain>
    </source>
</reference>
<evidence type="ECO:0000313" key="6">
    <source>
        <dbReference type="Proteomes" id="UP000598032"/>
    </source>
</evidence>
<dbReference type="InterPro" id="IPR036188">
    <property type="entry name" value="FAD/NAD-bd_sf"/>
</dbReference>
<dbReference type="Proteomes" id="UP000598032">
    <property type="component" value="Unassembled WGS sequence"/>
</dbReference>
<dbReference type="PANTHER" id="PTHR43004:SF19">
    <property type="entry name" value="BINDING MONOOXYGENASE, PUTATIVE (JCVI)-RELATED"/>
    <property type="match status" value="1"/>
</dbReference>
<evidence type="ECO:0000256" key="2">
    <source>
        <dbReference type="ARBA" id="ARBA00022630"/>
    </source>
</evidence>
<comment type="cofactor">
    <cofactor evidence="1">
        <name>FAD</name>
        <dbReference type="ChEBI" id="CHEBI:57692"/>
    </cofactor>
</comment>
<sequence length="492" mass="53044">MNQILSKKVLIIGAGPVGLTLAIELTRFGVPVQIIDKAPERTDKSKALVVWSRTLELLDRQPGGSAPFIDAGFKANALSFLSGDKLIGRVTMDAVATPYPFALMLPQADTERILEERLASLGVTVQRSTEAVSLSLRDDGADVVLRLPDGHEENASADWVMGCDGAHSLVRHTVGATFDGSTMESDWILADVHVRGYPVPDTEATVYWHEDGAFVIFPISPGRYRLLADMPPSGDAHPPTPTLEQLQTLIDRRGPQGMTAFDPIWLTGFRINGRKVTQYRWGRAFLCGDAAHVHSPAGGQGMNTGMQDAFNLAWKLALFMQGRAAEALIDSFSPERSYVGDQVLKNAERLTLVGTTRNPVARTVRDVVGHLMLGLAPVQNLLADTMTEVTIGYPESPLNAGSASGLDGPEPGQRILDDQLFGAGSEPRFALLASGTPALDLIDRYADVLEAELRTPPDPEGVWLIRPDGYVAAVARLSDLSAIKNALTLLTP</sequence>
<evidence type="ECO:0000256" key="1">
    <source>
        <dbReference type="ARBA" id="ARBA00001974"/>
    </source>
</evidence>
<dbReference type="EC" id="1.14.13.232" evidence="5"/>
<dbReference type="Gene3D" id="3.30.70.2450">
    <property type="match status" value="1"/>
</dbReference>
<dbReference type="EMBL" id="CAJHCP010000009">
    <property type="protein sequence ID" value="CAD6547329.1"/>
    <property type="molecule type" value="Genomic_DNA"/>
</dbReference>
<dbReference type="InterPro" id="IPR050641">
    <property type="entry name" value="RIFMO-like"/>
</dbReference>
<keyword evidence="6" id="KW-1185">Reference proteome</keyword>
<dbReference type="PANTHER" id="PTHR43004">
    <property type="entry name" value="TRK SYSTEM POTASSIUM UPTAKE PROTEIN"/>
    <property type="match status" value="1"/>
</dbReference>
<dbReference type="PRINTS" id="PR00420">
    <property type="entry name" value="RNGMNOXGNASE"/>
</dbReference>
<comment type="caution">
    <text evidence="5">The sequence shown here is derived from an EMBL/GenBank/DDBJ whole genome shotgun (WGS) entry which is preliminary data.</text>
</comment>
<evidence type="ECO:0000313" key="5">
    <source>
        <dbReference type="EMBL" id="CAD6547329.1"/>
    </source>
</evidence>
<keyword evidence="2" id="KW-0285">Flavoprotein</keyword>